<protein>
    <submittedName>
        <fullName evidence="6">Ubiquitin-conjugating enzyme E2 2</fullName>
    </submittedName>
</protein>
<dbReference type="CDD" id="cd23790">
    <property type="entry name" value="UBCc_UBE2A_2B"/>
    <property type="match status" value="1"/>
</dbReference>
<comment type="similarity">
    <text evidence="4">Belongs to the ubiquitin-conjugating enzyme family.</text>
</comment>
<dbReference type="SUPFAM" id="SSF54495">
    <property type="entry name" value="UBC-like"/>
    <property type="match status" value="1"/>
</dbReference>
<keyword evidence="2 4" id="KW-0833">Ubl conjugation pathway</keyword>
<evidence type="ECO:0000256" key="1">
    <source>
        <dbReference type="ARBA" id="ARBA00022679"/>
    </source>
</evidence>
<sequence length="154" mass="17771">MSTPAKRRLMKDLKNLNEQSNRSIFAIPLEDDIMTWCAIICGPKNTIFEDGTFSLLMKFSEQYPQNPPEVKFLTKMYHPNIYPNGEICLDILKNRWSPSYDVYAILLSIQSLLNDPNIDSPANTEAANTFINDETAYKNNVRESVEKSWMEIEL</sequence>
<dbReference type="InterPro" id="IPR016135">
    <property type="entry name" value="UBQ-conjugating_enzyme/RWD"/>
</dbReference>
<keyword evidence="1" id="KW-0808">Transferase</keyword>
<keyword evidence="4" id="KW-0547">Nucleotide-binding</keyword>
<organism evidence="6 7">
    <name type="scientific">Astathelohania contejeani</name>
    <dbReference type="NCBI Taxonomy" id="164912"/>
    <lineage>
        <taxon>Eukaryota</taxon>
        <taxon>Fungi</taxon>
        <taxon>Fungi incertae sedis</taxon>
        <taxon>Microsporidia</taxon>
        <taxon>Astathelohaniidae</taxon>
        <taxon>Astathelohania</taxon>
    </lineage>
</organism>
<dbReference type="InterPro" id="IPR050113">
    <property type="entry name" value="Ub_conjugating_enzyme"/>
</dbReference>
<evidence type="ECO:0000256" key="2">
    <source>
        <dbReference type="ARBA" id="ARBA00022786"/>
    </source>
</evidence>
<gene>
    <name evidence="6" type="primary">UBC2</name>
    <name evidence="6" type="ORF">TCON_0685</name>
</gene>
<accession>A0ABQ7I146</accession>
<dbReference type="InterPro" id="IPR000608">
    <property type="entry name" value="UBC"/>
</dbReference>
<proteinExistence type="inferred from homology"/>
<feature type="domain" description="UBC core" evidence="5">
    <location>
        <begin position="4"/>
        <end position="150"/>
    </location>
</feature>
<keyword evidence="4" id="KW-0067">ATP-binding</keyword>
<dbReference type="EMBL" id="SBIQ01000028">
    <property type="protein sequence ID" value="KAF7684125.1"/>
    <property type="molecule type" value="Genomic_DNA"/>
</dbReference>
<evidence type="ECO:0000256" key="4">
    <source>
        <dbReference type="RuleBase" id="RU362109"/>
    </source>
</evidence>
<comment type="caution">
    <text evidence="6">The sequence shown here is derived from an EMBL/GenBank/DDBJ whole genome shotgun (WGS) entry which is preliminary data.</text>
</comment>
<evidence type="ECO:0000313" key="6">
    <source>
        <dbReference type="EMBL" id="KAF7684125.1"/>
    </source>
</evidence>
<reference evidence="6 7" key="1">
    <citation type="submission" date="2019-01" db="EMBL/GenBank/DDBJ databases">
        <title>Genomes sequencing and comparative genomics of infectious freshwater microsporidia, Cucumispora dikerogammari and Thelohania contejeani.</title>
        <authorList>
            <person name="Cormier A."/>
            <person name="Giraud I."/>
            <person name="Wattier R."/>
            <person name="Teixeira M."/>
            <person name="Grandjean F."/>
            <person name="Rigaud T."/>
            <person name="Cordaux R."/>
        </authorList>
    </citation>
    <scope>NUCLEOTIDE SEQUENCE [LARGE SCALE GENOMIC DNA]</scope>
    <source>
        <strain evidence="6">T1</strain>
        <tissue evidence="6">Spores</tissue>
    </source>
</reference>
<name>A0ABQ7I146_9MICR</name>
<dbReference type="PROSITE" id="PS00183">
    <property type="entry name" value="UBC_1"/>
    <property type="match status" value="1"/>
</dbReference>
<dbReference type="InterPro" id="IPR023313">
    <property type="entry name" value="UBQ-conjugating_AS"/>
</dbReference>
<dbReference type="Pfam" id="PF00179">
    <property type="entry name" value="UQ_con"/>
    <property type="match status" value="1"/>
</dbReference>
<evidence type="ECO:0000259" key="5">
    <source>
        <dbReference type="PROSITE" id="PS50127"/>
    </source>
</evidence>
<dbReference type="SMART" id="SM00212">
    <property type="entry name" value="UBCc"/>
    <property type="match status" value="1"/>
</dbReference>
<dbReference type="PROSITE" id="PS50127">
    <property type="entry name" value="UBC_2"/>
    <property type="match status" value="1"/>
</dbReference>
<keyword evidence="7" id="KW-1185">Reference proteome</keyword>
<feature type="active site" description="Glycyl thioester intermediate" evidence="3">
    <location>
        <position position="88"/>
    </location>
</feature>
<evidence type="ECO:0000313" key="7">
    <source>
        <dbReference type="Proteomes" id="UP001516464"/>
    </source>
</evidence>
<dbReference type="Gene3D" id="3.10.110.10">
    <property type="entry name" value="Ubiquitin Conjugating Enzyme"/>
    <property type="match status" value="1"/>
</dbReference>
<dbReference type="Proteomes" id="UP001516464">
    <property type="component" value="Unassembled WGS sequence"/>
</dbReference>
<evidence type="ECO:0000256" key="3">
    <source>
        <dbReference type="PROSITE-ProRule" id="PRU10133"/>
    </source>
</evidence>
<dbReference type="PANTHER" id="PTHR24067">
    <property type="entry name" value="UBIQUITIN-CONJUGATING ENZYME E2"/>
    <property type="match status" value="1"/>
</dbReference>